<dbReference type="RefSeq" id="WP_097107609.1">
    <property type="nucleotide sequence ID" value="NZ_OCMU01000004.1"/>
</dbReference>
<organism evidence="2 3">
    <name type="scientific">Nitrosomonas ureae</name>
    <dbReference type="NCBI Taxonomy" id="44577"/>
    <lineage>
        <taxon>Bacteria</taxon>
        <taxon>Pseudomonadati</taxon>
        <taxon>Pseudomonadota</taxon>
        <taxon>Betaproteobacteria</taxon>
        <taxon>Nitrosomonadales</taxon>
        <taxon>Nitrosomonadaceae</taxon>
        <taxon>Nitrosomonas</taxon>
    </lineage>
</organism>
<evidence type="ECO:0000313" key="2">
    <source>
        <dbReference type="EMBL" id="SOD22776.1"/>
    </source>
</evidence>
<evidence type="ECO:0000256" key="1">
    <source>
        <dbReference type="SAM" id="MobiDB-lite"/>
    </source>
</evidence>
<dbReference type="AlphaFoldDB" id="A0A286ALJ0"/>
<sequence length="158" mass="18372">MDYELSKRLIEIAENEKKVNRRFNLAAFIILQPQIDKAIKDGWSIKFIWETLSQDKKVSCSYRTFLLMVKKQSDLLHGRNKDNKEELDSLSESKNMSKSHSSTDNVIPEDINRSVEKPVLESGEDRIKVSITQDDPNKDYGNPKGFEWDTNFDPKDFV</sequence>
<feature type="compositionally biased region" description="Basic and acidic residues" evidence="1">
    <location>
        <begin position="78"/>
        <end position="87"/>
    </location>
</feature>
<protein>
    <recommendedName>
        <fullName evidence="4">TraK protein</fullName>
    </recommendedName>
</protein>
<evidence type="ECO:0008006" key="4">
    <source>
        <dbReference type="Google" id="ProtNLM"/>
    </source>
</evidence>
<proteinExistence type="predicted"/>
<evidence type="ECO:0000313" key="3">
    <source>
        <dbReference type="Proteomes" id="UP000219335"/>
    </source>
</evidence>
<gene>
    <name evidence="2" type="ORF">SAMN06297164_3584</name>
</gene>
<feature type="compositionally biased region" description="Basic and acidic residues" evidence="1">
    <location>
        <begin position="110"/>
        <end position="128"/>
    </location>
</feature>
<dbReference type="EMBL" id="OCMU01000004">
    <property type="protein sequence ID" value="SOD22776.1"/>
    <property type="molecule type" value="Genomic_DNA"/>
</dbReference>
<name>A0A286ALJ0_9PROT</name>
<reference evidence="2 3" key="1">
    <citation type="submission" date="2017-09" db="EMBL/GenBank/DDBJ databases">
        <authorList>
            <person name="Ehlers B."/>
            <person name="Leendertz F.H."/>
        </authorList>
    </citation>
    <scope>NUCLEOTIDE SEQUENCE [LARGE SCALE GENOMIC DNA]</scope>
    <source>
        <strain evidence="2 3">Nm42</strain>
    </source>
</reference>
<dbReference type="Proteomes" id="UP000219335">
    <property type="component" value="Unassembled WGS sequence"/>
</dbReference>
<dbReference type="Pfam" id="PF17273">
    <property type="entry name" value="DUF5338"/>
    <property type="match status" value="1"/>
</dbReference>
<dbReference type="InterPro" id="IPR035225">
    <property type="entry name" value="DUF5338"/>
</dbReference>
<feature type="region of interest" description="Disordered" evidence="1">
    <location>
        <begin position="78"/>
        <end position="158"/>
    </location>
</feature>
<accession>A0A286ALJ0</accession>
<feature type="compositionally biased region" description="Low complexity" evidence="1">
    <location>
        <begin position="90"/>
        <end position="102"/>
    </location>
</feature>